<evidence type="ECO:0000313" key="1">
    <source>
        <dbReference type="Proteomes" id="UP000887579"/>
    </source>
</evidence>
<accession>A0AC34FI36</accession>
<name>A0AC34FI36_9BILA</name>
<proteinExistence type="predicted"/>
<evidence type="ECO:0000313" key="2">
    <source>
        <dbReference type="WBParaSite" id="ES5_v2.g16519.t1"/>
    </source>
</evidence>
<organism evidence="1 2">
    <name type="scientific">Panagrolaimus sp. ES5</name>
    <dbReference type="NCBI Taxonomy" id="591445"/>
    <lineage>
        <taxon>Eukaryota</taxon>
        <taxon>Metazoa</taxon>
        <taxon>Ecdysozoa</taxon>
        <taxon>Nematoda</taxon>
        <taxon>Chromadorea</taxon>
        <taxon>Rhabditida</taxon>
        <taxon>Tylenchina</taxon>
        <taxon>Panagrolaimomorpha</taxon>
        <taxon>Panagrolaimoidea</taxon>
        <taxon>Panagrolaimidae</taxon>
        <taxon>Panagrolaimus</taxon>
    </lineage>
</organism>
<sequence>MKYLLEFTLLCFVPFTFGTTGKVTTWAGDTTGPTCPDHAKCDPGGGMLCSAPMMKCNCTERPGYLTSTSGLFKQICNWSNIDGKPVTSADRDRCLNCEKLVCDSSDYPWCPTNCGNPICINGVQTYEMDACPSNHQKNVAKCCMWGGDYCSCIDGDWIDVNAAAMNALGCSGLCQNGTWQLGQTCPQQSGCGTSCTDVPPPGSPQYTCEQQYQWEKCSEPWMAGYCCKSCANSQLCCNDIPEPGGYTCQQQHDWGKCDEPWMNGYCRHTCGKC</sequence>
<reference evidence="2" key="1">
    <citation type="submission" date="2022-11" db="UniProtKB">
        <authorList>
            <consortium name="WormBaseParasite"/>
        </authorList>
    </citation>
    <scope>IDENTIFICATION</scope>
</reference>
<dbReference type="Proteomes" id="UP000887579">
    <property type="component" value="Unplaced"/>
</dbReference>
<dbReference type="WBParaSite" id="ES5_v2.g16519.t1">
    <property type="protein sequence ID" value="ES5_v2.g16519.t1"/>
    <property type="gene ID" value="ES5_v2.g16519"/>
</dbReference>
<protein>
    <submittedName>
        <fullName evidence="2">PLAC domain-containing protein</fullName>
    </submittedName>
</protein>